<dbReference type="PANTHER" id="PTHR21680">
    <property type="entry name" value="COILED-COIL DOMAIN-CONTAINING PROTEIN 124"/>
    <property type="match status" value="1"/>
</dbReference>
<dbReference type="Pfam" id="PF06244">
    <property type="entry name" value="Ccdc124"/>
    <property type="match status" value="1"/>
</dbReference>
<dbReference type="InterPro" id="IPR054414">
    <property type="entry name" value="Ccdc124/Oxs1_C"/>
</dbReference>
<gene>
    <name evidence="6" type="ORF">BB559_002894</name>
</gene>
<dbReference type="OrthoDB" id="76412at2759"/>
<evidence type="ECO:0000256" key="1">
    <source>
        <dbReference type="ARBA" id="ARBA00008296"/>
    </source>
</evidence>
<reference evidence="6 7" key="1">
    <citation type="journal article" date="2018" name="MBio">
        <title>Comparative Genomics Reveals the Core Gene Toolbox for the Fungus-Insect Symbiosis.</title>
        <authorList>
            <person name="Wang Y."/>
            <person name="Stata M."/>
            <person name="Wang W."/>
            <person name="Stajich J.E."/>
            <person name="White M.M."/>
            <person name="Moncalvo J.M."/>
        </authorList>
    </citation>
    <scope>NUCLEOTIDE SEQUENCE [LARGE SCALE GENOMIC DNA]</scope>
    <source>
        <strain evidence="6 7">AUS-77-4</strain>
    </source>
</reference>
<dbReference type="STRING" id="61424.A0A2T9YR99"/>
<feature type="region of interest" description="Disordered" evidence="3">
    <location>
        <begin position="1"/>
        <end position="63"/>
    </location>
</feature>
<protein>
    <recommendedName>
        <fullName evidence="8">DUF1014 domain-containing protein</fullName>
    </recommendedName>
</protein>
<accession>A0A2T9YR99</accession>
<evidence type="ECO:0000256" key="3">
    <source>
        <dbReference type="SAM" id="MobiDB-lite"/>
    </source>
</evidence>
<dbReference type="InterPro" id="IPR010422">
    <property type="entry name" value="Ccdc124/Oxs1"/>
</dbReference>
<evidence type="ECO:0000256" key="2">
    <source>
        <dbReference type="ARBA" id="ARBA00023054"/>
    </source>
</evidence>
<organism evidence="6 7">
    <name type="scientific">Furculomyces boomerangus</name>
    <dbReference type="NCBI Taxonomy" id="61424"/>
    <lineage>
        <taxon>Eukaryota</taxon>
        <taxon>Fungi</taxon>
        <taxon>Fungi incertae sedis</taxon>
        <taxon>Zoopagomycota</taxon>
        <taxon>Kickxellomycotina</taxon>
        <taxon>Harpellomycetes</taxon>
        <taxon>Harpellales</taxon>
        <taxon>Harpellaceae</taxon>
        <taxon>Furculomyces</taxon>
    </lineage>
</organism>
<dbReference type="GO" id="GO:0006366">
    <property type="term" value="P:transcription by RNA polymerase II"/>
    <property type="evidence" value="ECO:0007669"/>
    <property type="project" value="TreeGrafter"/>
</dbReference>
<feature type="compositionally biased region" description="Basic and acidic residues" evidence="3">
    <location>
        <begin position="1"/>
        <end position="40"/>
    </location>
</feature>
<evidence type="ECO:0000313" key="7">
    <source>
        <dbReference type="Proteomes" id="UP000245699"/>
    </source>
</evidence>
<name>A0A2T9YR99_9FUNG</name>
<evidence type="ECO:0000313" key="6">
    <source>
        <dbReference type="EMBL" id="PVU94880.1"/>
    </source>
</evidence>
<feature type="domain" description="Coiled-coil" evidence="4">
    <location>
        <begin position="165"/>
        <end position="220"/>
    </location>
</feature>
<comment type="similarity">
    <text evidence="1">Belongs to the CCDC124 family.</text>
</comment>
<dbReference type="Proteomes" id="UP000245699">
    <property type="component" value="Unassembled WGS sequence"/>
</dbReference>
<dbReference type="PANTHER" id="PTHR21680:SF0">
    <property type="entry name" value="COILED-COIL DOMAIN-CONTAINING PROTEIN 124"/>
    <property type="match status" value="1"/>
</dbReference>
<evidence type="ECO:0008006" key="8">
    <source>
        <dbReference type="Google" id="ProtNLM"/>
    </source>
</evidence>
<dbReference type="InterPro" id="IPR054413">
    <property type="entry name" value="LSO1/2"/>
</dbReference>
<dbReference type="Pfam" id="PF22048">
    <property type="entry name" value="LSO1_2-like"/>
    <property type="match status" value="1"/>
</dbReference>
<dbReference type="EMBL" id="MBFT01000217">
    <property type="protein sequence ID" value="PVU94880.1"/>
    <property type="molecule type" value="Genomic_DNA"/>
</dbReference>
<dbReference type="AlphaFoldDB" id="A0A2T9YR99"/>
<sequence>MPKKFKGENTKVSAAKEKKSLVQEEKTKKKAAEMEKKEAEIWSVGSKKTNKKDSEEAKKLEKAEKKKQLEELLKKEEQELLKSAPKKQPAKLFPTVNKPVARGTEKKAVAKEEKIVLESQTAIPIESYGASGIDNALDLFDTLKIDSTSPGSGPVRIDKGSAISNLIDRHPERRHKAALKAYEDRELPILKEKYKGLRLQQLKQILWKEWQKSPENPFNQSQVTHNATQEEVSKVVGEHTEAIKSRLAID</sequence>
<proteinExistence type="inferred from homology"/>
<comment type="caution">
    <text evidence="6">The sequence shown here is derived from an EMBL/GenBank/DDBJ whole genome shotgun (WGS) entry which is preliminary data.</text>
</comment>
<keyword evidence="2" id="KW-0175">Coiled coil</keyword>
<evidence type="ECO:0000259" key="5">
    <source>
        <dbReference type="Pfam" id="PF22048"/>
    </source>
</evidence>
<evidence type="ECO:0000259" key="4">
    <source>
        <dbReference type="Pfam" id="PF06244"/>
    </source>
</evidence>
<dbReference type="GO" id="GO:0005634">
    <property type="term" value="C:nucleus"/>
    <property type="evidence" value="ECO:0007669"/>
    <property type="project" value="TreeGrafter"/>
</dbReference>
<keyword evidence="7" id="KW-1185">Reference proteome</keyword>
<feature type="compositionally biased region" description="Basic and acidic residues" evidence="3">
    <location>
        <begin position="51"/>
        <end position="63"/>
    </location>
</feature>
<feature type="domain" description="LSO1/LSO2" evidence="5">
    <location>
        <begin position="10"/>
        <end position="77"/>
    </location>
</feature>
<dbReference type="GO" id="GO:0003713">
    <property type="term" value="F:transcription coactivator activity"/>
    <property type="evidence" value="ECO:0007669"/>
    <property type="project" value="TreeGrafter"/>
</dbReference>